<evidence type="ECO:0000313" key="3">
    <source>
        <dbReference type="EMBL" id="KAJ2677849.1"/>
    </source>
</evidence>
<dbReference type="InterPro" id="IPR036388">
    <property type="entry name" value="WH-like_DNA-bd_sf"/>
</dbReference>
<dbReference type="GO" id="GO:0003682">
    <property type="term" value="F:chromatin binding"/>
    <property type="evidence" value="ECO:0007669"/>
    <property type="project" value="TreeGrafter"/>
</dbReference>
<proteinExistence type="predicted"/>
<feature type="compositionally biased region" description="Polar residues" evidence="1">
    <location>
        <begin position="299"/>
        <end position="308"/>
    </location>
</feature>
<dbReference type="Pfam" id="PF04433">
    <property type="entry name" value="SWIRM"/>
    <property type="match status" value="1"/>
</dbReference>
<evidence type="ECO:0000256" key="1">
    <source>
        <dbReference type="SAM" id="MobiDB-lite"/>
    </source>
</evidence>
<feature type="region of interest" description="Disordered" evidence="1">
    <location>
        <begin position="178"/>
        <end position="222"/>
    </location>
</feature>
<dbReference type="PANTHER" id="PTHR12374">
    <property type="entry name" value="TRANSCRIPTIONAL ADAPTOR 2 ADA2 -RELATED"/>
    <property type="match status" value="1"/>
</dbReference>
<organism evidence="3 4">
    <name type="scientific">Coemansia spiralis</name>
    <dbReference type="NCBI Taxonomy" id="417178"/>
    <lineage>
        <taxon>Eukaryota</taxon>
        <taxon>Fungi</taxon>
        <taxon>Fungi incertae sedis</taxon>
        <taxon>Zoopagomycota</taxon>
        <taxon>Kickxellomycotina</taxon>
        <taxon>Kickxellomycetes</taxon>
        <taxon>Kickxellales</taxon>
        <taxon>Kickxellaceae</taxon>
        <taxon>Coemansia</taxon>
    </lineage>
</organism>
<dbReference type="GO" id="GO:0003713">
    <property type="term" value="F:transcription coactivator activity"/>
    <property type="evidence" value="ECO:0007669"/>
    <property type="project" value="TreeGrafter"/>
</dbReference>
<dbReference type="InterPro" id="IPR007526">
    <property type="entry name" value="SWIRM"/>
</dbReference>
<dbReference type="EMBL" id="JANBTW010000027">
    <property type="protein sequence ID" value="KAJ2677849.1"/>
    <property type="molecule type" value="Genomic_DNA"/>
</dbReference>
<feature type="compositionally biased region" description="Basic and acidic residues" evidence="1">
    <location>
        <begin position="361"/>
        <end position="371"/>
    </location>
</feature>
<dbReference type="SUPFAM" id="SSF46689">
    <property type="entry name" value="Homeodomain-like"/>
    <property type="match status" value="1"/>
</dbReference>
<evidence type="ECO:0000259" key="2">
    <source>
        <dbReference type="PROSITE" id="PS50934"/>
    </source>
</evidence>
<evidence type="ECO:0000313" key="4">
    <source>
        <dbReference type="Proteomes" id="UP001151518"/>
    </source>
</evidence>
<dbReference type="GO" id="GO:0005634">
    <property type="term" value="C:nucleus"/>
    <property type="evidence" value="ECO:0007669"/>
    <property type="project" value="TreeGrafter"/>
</dbReference>
<dbReference type="AlphaFoldDB" id="A0A9W8G9T1"/>
<dbReference type="InterPro" id="IPR009057">
    <property type="entry name" value="Homeodomain-like_sf"/>
</dbReference>
<feature type="compositionally biased region" description="Acidic residues" evidence="1">
    <location>
        <begin position="330"/>
        <end position="340"/>
    </location>
</feature>
<dbReference type="FunFam" id="1.10.10.10:FF:000087">
    <property type="entry name" value="Transcriptional adapter 2"/>
    <property type="match status" value="1"/>
</dbReference>
<feature type="region of interest" description="Disordered" evidence="1">
    <location>
        <begin position="18"/>
        <end position="143"/>
    </location>
</feature>
<feature type="compositionally biased region" description="Polar residues" evidence="1">
    <location>
        <begin position="282"/>
        <end position="291"/>
    </location>
</feature>
<dbReference type="PANTHER" id="PTHR12374:SF20">
    <property type="entry name" value="TRANSCRIPTIONAL ADAPTER 2-ALPHA"/>
    <property type="match status" value="1"/>
</dbReference>
<comment type="caution">
    <text evidence="3">The sequence shown here is derived from an EMBL/GenBank/DDBJ whole genome shotgun (WGS) entry which is preliminary data.</text>
</comment>
<name>A0A9W8G9T1_9FUNG</name>
<dbReference type="GO" id="GO:0070461">
    <property type="term" value="C:SAGA-type complex"/>
    <property type="evidence" value="ECO:0007669"/>
    <property type="project" value="TreeGrafter"/>
</dbReference>
<dbReference type="GO" id="GO:0006338">
    <property type="term" value="P:chromatin remodeling"/>
    <property type="evidence" value="ECO:0007669"/>
    <property type="project" value="TreeGrafter"/>
</dbReference>
<feature type="domain" description="SWIRM" evidence="2">
    <location>
        <begin position="393"/>
        <end position="490"/>
    </location>
</feature>
<dbReference type="OrthoDB" id="5598695at2759"/>
<dbReference type="GO" id="GO:0006357">
    <property type="term" value="P:regulation of transcription by RNA polymerase II"/>
    <property type="evidence" value="ECO:0007669"/>
    <property type="project" value="TreeGrafter"/>
</dbReference>
<dbReference type="PROSITE" id="PS50934">
    <property type="entry name" value="SWIRM"/>
    <property type="match status" value="1"/>
</dbReference>
<accession>A0A9W8G9T1</accession>
<feature type="region of interest" description="Disordered" evidence="1">
    <location>
        <begin position="252"/>
        <end position="395"/>
    </location>
</feature>
<protein>
    <recommendedName>
        <fullName evidence="2">SWIRM domain-containing protein</fullName>
    </recommendedName>
</protein>
<sequence>MPTSIAHQSFWDRIPNATTRGTMLSRRTAAECKKQKESHRHPPLRDLTLQQARVSKRKQSRPMRSPFTPTPTLAIADTTCDKPTSRPSVKARRLSLDQHPSQSLLLRTADASERGPRANGNSSGVGQANLAKDGASDSPGSSISSRAFRLSFSDDYLRNPHEYVQALIDSETLLATPVHKSHSTSSTGSRARRSTHGGGSGSRDRARQSSSSTRRNRSGRFHNLQLEQTIFAAQSENDDVNSVTTAASDMNDLADLDGQVPETPTRPGRHGDTEASEDAASKPQTPATPQSAPVLLTLPSASEASNSRNKSKHSLRGDQQSHQSPIKADDDGEEDDDEDAQDSRDSSQPASPAPLEQAADGENRPSYERQGQDFGSGTNDDLAQITPPHERSTVKWTKADPIDVVGKPMADKLASAERHCCSVLRILPEQYMAIKYTLLKEGRSRPPGTFKKRDAQRLCRIDVNKTSKIYEWYVAMGWLAGGNGVYAVPSPKD</sequence>
<gene>
    <name evidence="3" type="ORF">GGI25_002801</name>
</gene>
<dbReference type="Gene3D" id="1.10.10.10">
    <property type="entry name" value="Winged helix-like DNA-binding domain superfamily/Winged helix DNA-binding domain"/>
    <property type="match status" value="1"/>
</dbReference>
<dbReference type="Proteomes" id="UP001151518">
    <property type="component" value="Unassembled WGS sequence"/>
</dbReference>
<reference evidence="3" key="1">
    <citation type="submission" date="2022-07" db="EMBL/GenBank/DDBJ databases">
        <title>Phylogenomic reconstructions and comparative analyses of Kickxellomycotina fungi.</title>
        <authorList>
            <person name="Reynolds N.K."/>
            <person name="Stajich J.E."/>
            <person name="Barry K."/>
            <person name="Grigoriev I.V."/>
            <person name="Crous P."/>
            <person name="Smith M.E."/>
        </authorList>
    </citation>
    <scope>NUCLEOTIDE SEQUENCE</scope>
    <source>
        <strain evidence="3">NRRL 3115</strain>
    </source>
</reference>